<accession>A0A8R7NXN0</accession>
<evidence type="ECO:0000313" key="3">
    <source>
        <dbReference type="Proteomes" id="UP000015106"/>
    </source>
</evidence>
<proteinExistence type="predicted"/>
<protein>
    <submittedName>
        <fullName evidence="2">Uncharacterized protein</fullName>
    </submittedName>
</protein>
<dbReference type="Gramene" id="TuG1812G0100001618.01.T02">
    <property type="protein sequence ID" value="TuG1812G0100001618.01.T02"/>
    <property type="gene ID" value="TuG1812G0100001618.01"/>
</dbReference>
<reference evidence="2" key="2">
    <citation type="submission" date="2018-03" db="EMBL/GenBank/DDBJ databases">
        <title>The Triticum urartu genome reveals the dynamic nature of wheat genome evolution.</title>
        <authorList>
            <person name="Ling H."/>
            <person name="Ma B."/>
            <person name="Shi X."/>
            <person name="Liu H."/>
            <person name="Dong L."/>
            <person name="Sun H."/>
            <person name="Cao Y."/>
            <person name="Gao Q."/>
            <person name="Zheng S."/>
            <person name="Li Y."/>
            <person name="Yu Y."/>
            <person name="Du H."/>
            <person name="Qi M."/>
            <person name="Li Y."/>
            <person name="Yu H."/>
            <person name="Cui Y."/>
            <person name="Wang N."/>
            <person name="Chen C."/>
            <person name="Wu H."/>
            <person name="Zhao Y."/>
            <person name="Zhang J."/>
            <person name="Li Y."/>
            <person name="Zhou W."/>
            <person name="Zhang B."/>
            <person name="Hu W."/>
            <person name="Eijk M."/>
            <person name="Tang J."/>
            <person name="Witsenboer H."/>
            <person name="Zhao S."/>
            <person name="Li Z."/>
            <person name="Zhang A."/>
            <person name="Wang D."/>
            <person name="Liang C."/>
        </authorList>
    </citation>
    <scope>NUCLEOTIDE SEQUENCE [LARGE SCALE GENOMIC DNA]</scope>
    <source>
        <strain evidence="2">cv. G1812</strain>
    </source>
</reference>
<reference evidence="2" key="3">
    <citation type="submission" date="2022-06" db="UniProtKB">
        <authorList>
            <consortium name="EnsemblPlants"/>
        </authorList>
    </citation>
    <scope>IDENTIFICATION</scope>
</reference>
<keyword evidence="3" id="KW-1185">Reference proteome</keyword>
<organism evidence="2 3">
    <name type="scientific">Triticum urartu</name>
    <name type="common">Red wild einkorn</name>
    <name type="synonym">Crithodium urartu</name>
    <dbReference type="NCBI Taxonomy" id="4572"/>
    <lineage>
        <taxon>Eukaryota</taxon>
        <taxon>Viridiplantae</taxon>
        <taxon>Streptophyta</taxon>
        <taxon>Embryophyta</taxon>
        <taxon>Tracheophyta</taxon>
        <taxon>Spermatophyta</taxon>
        <taxon>Magnoliopsida</taxon>
        <taxon>Liliopsida</taxon>
        <taxon>Poales</taxon>
        <taxon>Poaceae</taxon>
        <taxon>BOP clade</taxon>
        <taxon>Pooideae</taxon>
        <taxon>Triticodae</taxon>
        <taxon>Triticeae</taxon>
        <taxon>Triticinae</taxon>
        <taxon>Triticum</taxon>
    </lineage>
</organism>
<dbReference type="EnsemblPlants" id="TuG1812G0100001618.01.T02">
    <property type="protein sequence ID" value="TuG1812G0100001618.01.T02"/>
    <property type="gene ID" value="TuG1812G0100001618.01"/>
</dbReference>
<evidence type="ECO:0000313" key="2">
    <source>
        <dbReference type="EnsemblPlants" id="TuG1812G0100001618.01.T02"/>
    </source>
</evidence>
<sequence>FLSRSEWRRRLPSSSSTPLPQIELRPKVEERYTAIDLCASSHQGLPLSHSFSARSASSPHGVDPLPLRPPHAGRRWLPHRSVPPPPAARDGACCHAVLVQPDRCPYPRTLGRGSFFFVVTTRSSPVVALCPLSCVSPSGCTLQPLPRINQSGNRELKLQRSVMRKKRVHLYSLWYIREDD</sequence>
<evidence type="ECO:0000256" key="1">
    <source>
        <dbReference type="SAM" id="MobiDB-lite"/>
    </source>
</evidence>
<feature type="region of interest" description="Disordered" evidence="1">
    <location>
        <begin position="1"/>
        <end position="21"/>
    </location>
</feature>
<name>A0A8R7NXN0_TRIUA</name>
<dbReference type="AlphaFoldDB" id="A0A8R7NXN0"/>
<reference evidence="3" key="1">
    <citation type="journal article" date="2013" name="Nature">
        <title>Draft genome of the wheat A-genome progenitor Triticum urartu.</title>
        <authorList>
            <person name="Ling H.Q."/>
            <person name="Zhao S."/>
            <person name="Liu D."/>
            <person name="Wang J."/>
            <person name="Sun H."/>
            <person name="Zhang C."/>
            <person name="Fan H."/>
            <person name="Li D."/>
            <person name="Dong L."/>
            <person name="Tao Y."/>
            <person name="Gao C."/>
            <person name="Wu H."/>
            <person name="Li Y."/>
            <person name="Cui Y."/>
            <person name="Guo X."/>
            <person name="Zheng S."/>
            <person name="Wang B."/>
            <person name="Yu K."/>
            <person name="Liang Q."/>
            <person name="Yang W."/>
            <person name="Lou X."/>
            <person name="Chen J."/>
            <person name="Feng M."/>
            <person name="Jian J."/>
            <person name="Zhang X."/>
            <person name="Luo G."/>
            <person name="Jiang Y."/>
            <person name="Liu J."/>
            <person name="Wang Z."/>
            <person name="Sha Y."/>
            <person name="Zhang B."/>
            <person name="Wu H."/>
            <person name="Tang D."/>
            <person name="Shen Q."/>
            <person name="Xue P."/>
            <person name="Zou S."/>
            <person name="Wang X."/>
            <person name="Liu X."/>
            <person name="Wang F."/>
            <person name="Yang Y."/>
            <person name="An X."/>
            <person name="Dong Z."/>
            <person name="Zhang K."/>
            <person name="Zhang X."/>
            <person name="Luo M.C."/>
            <person name="Dvorak J."/>
            <person name="Tong Y."/>
            <person name="Wang J."/>
            <person name="Yang H."/>
            <person name="Li Z."/>
            <person name="Wang D."/>
            <person name="Zhang A."/>
            <person name="Wang J."/>
        </authorList>
    </citation>
    <scope>NUCLEOTIDE SEQUENCE</scope>
    <source>
        <strain evidence="3">cv. G1812</strain>
    </source>
</reference>
<dbReference type="Proteomes" id="UP000015106">
    <property type="component" value="Chromosome 1"/>
</dbReference>